<organism evidence="2 3">
    <name type="scientific">Natrinema versiforme</name>
    <dbReference type="NCBI Taxonomy" id="88724"/>
    <lineage>
        <taxon>Archaea</taxon>
        <taxon>Methanobacteriati</taxon>
        <taxon>Methanobacteriota</taxon>
        <taxon>Stenosarchaea group</taxon>
        <taxon>Halobacteria</taxon>
        <taxon>Halobacteriales</taxon>
        <taxon>Natrialbaceae</taxon>
        <taxon>Natrinema</taxon>
    </lineage>
</organism>
<reference evidence="3" key="1">
    <citation type="submission" date="2019-05" db="EMBL/GenBank/DDBJ databases">
        <title>Genome sequence and methylation pattern of the halophilic Archaeon Natrinema versiforme BOL5-4.</title>
        <authorList>
            <person name="DasSarma P."/>
            <person name="Anton B.P."/>
            <person name="DasSarma S.L."/>
            <person name="Martinez F.L."/>
            <person name="Guzman D."/>
            <person name="Roberts R.J."/>
            <person name="DasSarma S."/>
        </authorList>
    </citation>
    <scope>NUCLEOTIDE SEQUENCE [LARGE SCALE GENOMIC DNA]</scope>
    <source>
        <strain evidence="3">BOL5-4</strain>
    </source>
</reference>
<proteinExistence type="predicted"/>
<evidence type="ECO:0000256" key="1">
    <source>
        <dbReference type="SAM" id="Phobius"/>
    </source>
</evidence>
<dbReference type="EMBL" id="CP040330">
    <property type="protein sequence ID" value="QCS41078.1"/>
    <property type="molecule type" value="Genomic_DNA"/>
</dbReference>
<feature type="transmembrane region" description="Helical" evidence="1">
    <location>
        <begin position="5"/>
        <end position="23"/>
    </location>
</feature>
<dbReference type="AlphaFoldDB" id="A0A4V1FXS7"/>
<keyword evidence="1" id="KW-1133">Transmembrane helix</keyword>
<gene>
    <name evidence="2" type="ORF">FEJ81_01475</name>
</gene>
<keyword evidence="1" id="KW-0812">Transmembrane</keyword>
<feature type="transmembrane region" description="Helical" evidence="1">
    <location>
        <begin position="66"/>
        <end position="86"/>
    </location>
</feature>
<evidence type="ECO:0000313" key="2">
    <source>
        <dbReference type="EMBL" id="QCS41078.1"/>
    </source>
</evidence>
<dbReference type="KEGG" id="nvr:FEJ81_01475"/>
<dbReference type="RefSeq" id="WP_138243597.1">
    <property type="nucleotide sequence ID" value="NZ_CP040330.1"/>
</dbReference>
<name>A0A4V1FXS7_9EURY</name>
<feature type="transmembrane region" description="Helical" evidence="1">
    <location>
        <begin position="137"/>
        <end position="155"/>
    </location>
</feature>
<dbReference type="Proteomes" id="UP000302218">
    <property type="component" value="Chromosome"/>
</dbReference>
<protein>
    <submittedName>
        <fullName evidence="2">Uncharacterized protein</fullName>
    </submittedName>
</protein>
<dbReference type="OrthoDB" id="187657at2157"/>
<feature type="transmembrane region" description="Helical" evidence="1">
    <location>
        <begin position="29"/>
        <end position="54"/>
    </location>
</feature>
<keyword evidence="1" id="KW-0472">Membrane</keyword>
<sequence length="157" mass="16236">MKRRIAPLLGIVMLVLVGTYLAVFGRRALAGPLAGALLAGFTLSAILMIGGGLVDSIAVGGRTVSWNALVGIADIVLAIVVTLSAIQSALISGESSSWIFAVAMLAGGTSIAWFGVQTARDSRRVDLEATPSNRRRVAILLLMALSFGIGLFVVTNV</sequence>
<feature type="transmembrane region" description="Helical" evidence="1">
    <location>
        <begin position="98"/>
        <end position="116"/>
    </location>
</feature>
<dbReference type="InterPro" id="IPR058307">
    <property type="entry name" value="DUF7994"/>
</dbReference>
<dbReference type="Pfam" id="PF25957">
    <property type="entry name" value="DUF7994"/>
    <property type="match status" value="1"/>
</dbReference>
<evidence type="ECO:0000313" key="3">
    <source>
        <dbReference type="Proteomes" id="UP000302218"/>
    </source>
</evidence>
<accession>A0A4V1FXS7</accession>
<dbReference type="GeneID" id="40263900"/>